<feature type="transmembrane region" description="Helical" evidence="1">
    <location>
        <begin position="59"/>
        <end position="79"/>
    </location>
</feature>
<keyword evidence="1" id="KW-0472">Membrane</keyword>
<comment type="caution">
    <text evidence="2">The sequence shown here is derived from an EMBL/GenBank/DDBJ whole genome shotgun (WGS) entry which is preliminary data.</text>
</comment>
<keyword evidence="1" id="KW-1133">Transmembrane helix</keyword>
<proteinExistence type="predicted"/>
<evidence type="ECO:0000256" key="1">
    <source>
        <dbReference type="SAM" id="Phobius"/>
    </source>
</evidence>
<evidence type="ECO:0000313" key="2">
    <source>
        <dbReference type="EMBL" id="KAL3232534.1"/>
    </source>
</evidence>
<accession>A0ABR4NUX9</accession>
<dbReference type="SUPFAM" id="SSF48452">
    <property type="entry name" value="TPR-like"/>
    <property type="match status" value="1"/>
</dbReference>
<keyword evidence="1" id="KW-0812">Transmembrane</keyword>
<name>A0ABR4NUX9_9SACH</name>
<dbReference type="Proteomes" id="UP001623330">
    <property type="component" value="Unassembled WGS sequence"/>
</dbReference>
<keyword evidence="3" id="KW-1185">Reference proteome</keyword>
<dbReference type="PANTHER" id="PTHR28142">
    <property type="entry name" value="MITOCHONDRIAL INNER MEMBRANE I-AAA PROTEASE SUPERCOMPLEX SUBUNIT MGR3-RELATED"/>
    <property type="match status" value="1"/>
</dbReference>
<gene>
    <name evidence="2" type="ORF">RNJ44_04450</name>
</gene>
<reference evidence="2 3" key="1">
    <citation type="submission" date="2024-05" db="EMBL/GenBank/DDBJ databases">
        <title>Long read based assembly of the Candida bracarensis genome reveals expanded adhesin content.</title>
        <authorList>
            <person name="Marcet-Houben M."/>
            <person name="Ksiezopolska E."/>
            <person name="Gabaldon T."/>
        </authorList>
    </citation>
    <scope>NUCLEOTIDE SEQUENCE [LARGE SCALE GENOMIC DNA]</scope>
    <source>
        <strain evidence="2 3">CBM6</strain>
    </source>
</reference>
<dbReference type="PANTHER" id="PTHR28142:SF1">
    <property type="entry name" value="MITOCHONDRIAL INNER MEMBRANE I-AAA PROTEASE SUPERCOMPLEX SUBUNIT MGR3-RELATED"/>
    <property type="match status" value="1"/>
</dbReference>
<dbReference type="EMBL" id="JBEVYD010000005">
    <property type="protein sequence ID" value="KAL3232534.1"/>
    <property type="molecule type" value="Genomic_DNA"/>
</dbReference>
<dbReference type="InterPro" id="IPR040201">
    <property type="entry name" value="Mrg3-like"/>
</dbReference>
<organism evidence="2 3">
    <name type="scientific">Nakaseomyces bracarensis</name>
    <dbReference type="NCBI Taxonomy" id="273131"/>
    <lineage>
        <taxon>Eukaryota</taxon>
        <taxon>Fungi</taxon>
        <taxon>Dikarya</taxon>
        <taxon>Ascomycota</taxon>
        <taxon>Saccharomycotina</taxon>
        <taxon>Saccharomycetes</taxon>
        <taxon>Saccharomycetales</taxon>
        <taxon>Saccharomycetaceae</taxon>
        <taxon>Nakaseomyces</taxon>
    </lineage>
</organism>
<sequence>MLRNLTRRNITKVRYRGLYRFLQTTNKTGPSPLSSDIKRNGQEDEKFKKKKVVIYGQKNWIYALAGLSLFGFAIRQYYWSTKNQLPYSVAENVRKALWYESDQNGCDYKKALEYYIKAIDELSNNNFDSLADEYTRLELKLAELYERLGMLSESKDVYKEMLSRFYEALLTPNKVLDDRRADLIRKDLRVLIKSLELNKDVEYGKKLLISHLLLVQEEILTKSPELKEFFEDRKKKAVEMAKTTHQMPKLFDPEEFEPFVNEKNIKLDENGYMILDLEKNSSAWEPYKEEFFTARDLYTAYCLSSKDIAAALSCKMTSVEWMVMADMPPGQILLSQANLGSLLYLQAEKFDSDITKLQTKIDEEPELKENPAILKALRYLHKNRDSCIKMAYKSYQSIVKFYKSNSKLRFHTKDQLDPSVVQAIALSTYGLGILNLYDGVYIKAETLLKDAITLSKDTEFVELWKEAEMELKKAIELKIEKQKNEALTKTK</sequence>
<dbReference type="InterPro" id="IPR011990">
    <property type="entry name" value="TPR-like_helical_dom_sf"/>
</dbReference>
<dbReference type="CDD" id="cd24145">
    <property type="entry name" value="Mgr3-like"/>
    <property type="match status" value="1"/>
</dbReference>
<evidence type="ECO:0000313" key="3">
    <source>
        <dbReference type="Proteomes" id="UP001623330"/>
    </source>
</evidence>
<protein>
    <submittedName>
        <fullName evidence="2">Protein MRG3-like</fullName>
    </submittedName>
</protein>